<dbReference type="SUPFAM" id="SSF55874">
    <property type="entry name" value="ATPase domain of HSP90 chaperone/DNA topoisomerase II/histidine kinase"/>
    <property type="match status" value="1"/>
</dbReference>
<comment type="caution">
    <text evidence="4">The sequence shown here is derived from an EMBL/GenBank/DDBJ whole genome shotgun (WGS) entry which is preliminary data.</text>
</comment>
<accession>A0A1C7N5B4</accession>
<dbReference type="PANTHER" id="PTHR10073:SF54">
    <property type="entry name" value="PMS1 PROTEIN HOMOLOG 1"/>
    <property type="match status" value="1"/>
</dbReference>
<feature type="domain" description="DNA mismatch repair protein S5" evidence="3">
    <location>
        <begin position="190"/>
        <end position="285"/>
    </location>
</feature>
<dbReference type="InterPro" id="IPR014721">
    <property type="entry name" value="Ribsml_uS5_D2-typ_fold_subgr"/>
</dbReference>
<dbReference type="Proteomes" id="UP000093000">
    <property type="component" value="Unassembled WGS sequence"/>
</dbReference>
<dbReference type="GO" id="GO:0016887">
    <property type="term" value="F:ATP hydrolysis activity"/>
    <property type="evidence" value="ECO:0007669"/>
    <property type="project" value="InterPro"/>
</dbReference>
<proteinExistence type="inferred from homology"/>
<dbReference type="Gene3D" id="3.30.230.10">
    <property type="match status" value="1"/>
</dbReference>
<dbReference type="AlphaFoldDB" id="A0A1C7N5B4"/>
<comment type="similarity">
    <text evidence="1">Belongs to the DNA mismatch repair MutL/HexB family.</text>
</comment>
<evidence type="ECO:0000256" key="1">
    <source>
        <dbReference type="ARBA" id="ARBA00006082"/>
    </source>
</evidence>
<dbReference type="PROSITE" id="PS00058">
    <property type="entry name" value="DNA_MISMATCH_REPAIR_1"/>
    <property type="match status" value="1"/>
</dbReference>
<dbReference type="GO" id="GO:0030983">
    <property type="term" value="F:mismatched DNA binding"/>
    <property type="evidence" value="ECO:0007669"/>
    <property type="project" value="InterPro"/>
</dbReference>
<dbReference type="PANTHER" id="PTHR10073">
    <property type="entry name" value="DNA MISMATCH REPAIR PROTEIN MLH, PMS, MUTL"/>
    <property type="match status" value="1"/>
</dbReference>
<dbReference type="Pfam" id="PF01119">
    <property type="entry name" value="DNA_mis_repair"/>
    <property type="match status" value="1"/>
</dbReference>
<evidence type="ECO:0000259" key="3">
    <source>
        <dbReference type="Pfam" id="PF01119"/>
    </source>
</evidence>
<sequence length="292" mass="33476">MPIKILSGQVSQKLSSGQVIADIPSIVKELLEQIKDNGIGIDRNDIEHAGKRHHTSKLKDLNDLESLHSYGFRGEGLNSICQISDNVTVVTKTKHDTVGQHYCLDKQATVKSKKPTGLLPQSGTIITAEKPFYDLPVRRQQAERNKQTQQHIIKEMVIRYALVQHHIRFVLNRTWVKPSTTNLLSRVSMLFSRTLSTVLSEWVEEKDKLKIHALIPKADSDPAEIYKENKVYVYVNQRPIHYVASELKQAINAFKVRCREILGFDDQKKLPFLFLHIQIPPTEYDGKYTRNE</sequence>
<evidence type="ECO:0000313" key="4">
    <source>
        <dbReference type="EMBL" id="OBZ82524.1"/>
    </source>
</evidence>
<organism evidence="4 5">
    <name type="scientific">Choanephora cucurbitarum</name>
    <dbReference type="NCBI Taxonomy" id="101091"/>
    <lineage>
        <taxon>Eukaryota</taxon>
        <taxon>Fungi</taxon>
        <taxon>Fungi incertae sedis</taxon>
        <taxon>Mucoromycota</taxon>
        <taxon>Mucoromycotina</taxon>
        <taxon>Mucoromycetes</taxon>
        <taxon>Mucorales</taxon>
        <taxon>Mucorineae</taxon>
        <taxon>Choanephoraceae</taxon>
        <taxon>Choanephoroideae</taxon>
        <taxon>Choanephora</taxon>
    </lineage>
</organism>
<dbReference type="Gene3D" id="3.30.565.10">
    <property type="entry name" value="Histidine kinase-like ATPase, C-terminal domain"/>
    <property type="match status" value="1"/>
</dbReference>
<reference evidence="4 5" key="1">
    <citation type="submission" date="2016-03" db="EMBL/GenBank/DDBJ databases">
        <title>Choanephora cucurbitarum.</title>
        <authorList>
            <person name="Min B."/>
            <person name="Park H."/>
            <person name="Park J.-H."/>
            <person name="Shin H.-D."/>
            <person name="Choi I.-G."/>
        </authorList>
    </citation>
    <scope>NUCLEOTIDE SEQUENCE [LARGE SCALE GENOMIC DNA]</scope>
    <source>
        <strain evidence="4 5">KUS-F28377</strain>
    </source>
</reference>
<dbReference type="GO" id="GO:0032389">
    <property type="term" value="C:MutLalpha complex"/>
    <property type="evidence" value="ECO:0007669"/>
    <property type="project" value="TreeGrafter"/>
</dbReference>
<keyword evidence="5" id="KW-1185">Reference proteome</keyword>
<dbReference type="InterPro" id="IPR038973">
    <property type="entry name" value="MutL/Mlh/Pms-like"/>
</dbReference>
<dbReference type="GO" id="GO:0006298">
    <property type="term" value="P:mismatch repair"/>
    <property type="evidence" value="ECO:0007669"/>
    <property type="project" value="InterPro"/>
</dbReference>
<dbReference type="OrthoDB" id="10263226at2759"/>
<name>A0A1C7N5B4_9FUNG</name>
<dbReference type="InterPro" id="IPR036890">
    <property type="entry name" value="HATPase_C_sf"/>
</dbReference>
<keyword evidence="2" id="KW-0227">DNA damage</keyword>
<dbReference type="InterPro" id="IPR013507">
    <property type="entry name" value="DNA_mismatch_S5_2-like"/>
</dbReference>
<evidence type="ECO:0000256" key="2">
    <source>
        <dbReference type="ARBA" id="ARBA00022763"/>
    </source>
</evidence>
<dbReference type="InterPro" id="IPR014762">
    <property type="entry name" value="DNA_mismatch_repair_CS"/>
</dbReference>
<gene>
    <name evidence="4" type="primary">PMS1_1</name>
    <name evidence="4" type="ORF">A0J61_09422</name>
</gene>
<dbReference type="EMBL" id="LUGH01000847">
    <property type="protein sequence ID" value="OBZ82524.1"/>
    <property type="molecule type" value="Genomic_DNA"/>
</dbReference>
<evidence type="ECO:0000313" key="5">
    <source>
        <dbReference type="Proteomes" id="UP000093000"/>
    </source>
</evidence>
<protein>
    <submittedName>
        <fullName evidence="4">PMS1 protein 1</fullName>
    </submittedName>
</protein>
<dbReference type="InParanoid" id="A0A1C7N5B4"/>
<dbReference type="GO" id="GO:0140664">
    <property type="term" value="F:ATP-dependent DNA damage sensor activity"/>
    <property type="evidence" value="ECO:0007669"/>
    <property type="project" value="InterPro"/>
</dbReference>
<dbReference type="STRING" id="101091.A0A1C7N5B4"/>
<dbReference type="GO" id="GO:0005524">
    <property type="term" value="F:ATP binding"/>
    <property type="evidence" value="ECO:0007669"/>
    <property type="project" value="InterPro"/>
</dbReference>